<keyword evidence="3" id="KW-0479">Metal-binding</keyword>
<feature type="domain" description="Aminopeptidase P N-terminal" evidence="6">
    <location>
        <begin position="62"/>
        <end position="210"/>
    </location>
</feature>
<dbReference type="PANTHER" id="PTHR43226">
    <property type="entry name" value="XAA-PRO AMINOPEPTIDASE 3"/>
    <property type="match status" value="1"/>
</dbReference>
<evidence type="ECO:0000313" key="8">
    <source>
        <dbReference type="EnsemblMetazoa" id="XP_019772550.1"/>
    </source>
</evidence>
<dbReference type="SUPFAM" id="SSF55920">
    <property type="entry name" value="Creatinase/aminopeptidase"/>
    <property type="match status" value="1"/>
</dbReference>
<dbReference type="GO" id="GO:0006508">
    <property type="term" value="P:proteolysis"/>
    <property type="evidence" value="ECO:0007669"/>
    <property type="project" value="TreeGrafter"/>
</dbReference>
<evidence type="ECO:0000313" key="9">
    <source>
        <dbReference type="Proteomes" id="UP000019118"/>
    </source>
</evidence>
<dbReference type="CDD" id="cd01087">
    <property type="entry name" value="Prolidase"/>
    <property type="match status" value="1"/>
</dbReference>
<evidence type="ECO:0000313" key="7">
    <source>
        <dbReference type="EMBL" id="ENN82032.1"/>
    </source>
</evidence>
<dbReference type="GO" id="GO:0030145">
    <property type="term" value="F:manganese ion binding"/>
    <property type="evidence" value="ECO:0007669"/>
    <property type="project" value="InterPro"/>
</dbReference>
<dbReference type="Pfam" id="PF05195">
    <property type="entry name" value="AMP_N"/>
    <property type="match status" value="1"/>
</dbReference>
<dbReference type="EnsemblMetazoa" id="XM_019916991.1">
    <property type="protein sequence ID" value="XP_019772550.1"/>
    <property type="gene ID" value="LOC109546153"/>
</dbReference>
<feature type="non-terminal residue" evidence="7">
    <location>
        <position position="1"/>
    </location>
</feature>
<reference evidence="7 9" key="1">
    <citation type="journal article" date="2013" name="Genome Biol.">
        <title>Draft genome of the mountain pine beetle, Dendroctonus ponderosae Hopkins, a major forest pest.</title>
        <authorList>
            <person name="Keeling C.I."/>
            <person name="Yuen M.M."/>
            <person name="Liao N.Y."/>
            <person name="Docking T.R."/>
            <person name="Chan S.K."/>
            <person name="Taylor G.A."/>
            <person name="Palmquist D.L."/>
            <person name="Jackman S.D."/>
            <person name="Nguyen A."/>
            <person name="Li M."/>
            <person name="Henderson H."/>
            <person name="Janes J.K."/>
            <person name="Zhao Y."/>
            <person name="Pandoh P."/>
            <person name="Moore R."/>
            <person name="Sperling F.A."/>
            <person name="Huber D.P."/>
            <person name="Birol I."/>
            <person name="Jones S.J."/>
            <person name="Bohlmann J."/>
        </authorList>
    </citation>
    <scope>NUCLEOTIDE SEQUENCE</scope>
</reference>
<evidence type="ECO:0000256" key="4">
    <source>
        <dbReference type="ARBA" id="ARBA00022801"/>
    </source>
</evidence>
<dbReference type="Proteomes" id="UP000019118">
    <property type="component" value="Unassembled WGS sequence"/>
</dbReference>
<gene>
    <name evidence="8" type="primary">109546153</name>
    <name evidence="7" type="ORF">YQE_01607</name>
</gene>
<evidence type="ECO:0000256" key="3">
    <source>
        <dbReference type="ARBA" id="ARBA00022723"/>
    </source>
</evidence>
<reference evidence="8" key="2">
    <citation type="submission" date="2024-08" db="UniProtKB">
        <authorList>
            <consortium name="EnsemblMetazoa"/>
        </authorList>
    </citation>
    <scope>IDENTIFICATION</scope>
</reference>
<dbReference type="InterPro" id="IPR052433">
    <property type="entry name" value="X-Pro_dipept-like"/>
</dbReference>
<dbReference type="Gene3D" id="3.90.230.10">
    <property type="entry name" value="Creatinase/methionine aminopeptidase superfamily"/>
    <property type="match status" value="1"/>
</dbReference>
<evidence type="ECO:0000256" key="5">
    <source>
        <dbReference type="ARBA" id="ARBA00023211"/>
    </source>
</evidence>
<dbReference type="OMA" id="DSYFWYL"/>
<dbReference type="GO" id="GO:0070006">
    <property type="term" value="F:metalloaminopeptidase activity"/>
    <property type="evidence" value="ECO:0007669"/>
    <property type="project" value="InterPro"/>
</dbReference>
<dbReference type="InterPro" id="IPR007865">
    <property type="entry name" value="Aminopep_P_N"/>
</dbReference>
<dbReference type="GO" id="GO:0005739">
    <property type="term" value="C:mitochondrion"/>
    <property type="evidence" value="ECO:0007669"/>
    <property type="project" value="TreeGrafter"/>
</dbReference>
<dbReference type="HOGENOM" id="CLU_017266_1_1_1"/>
<keyword evidence="9" id="KW-1185">Reference proteome</keyword>
<protein>
    <recommendedName>
        <fullName evidence="6">Aminopeptidase P N-terminal domain-containing protein</fullName>
    </recommendedName>
</protein>
<dbReference type="AlphaFoldDB" id="N6UTE2"/>
<organism evidence="7">
    <name type="scientific">Dendroctonus ponderosae</name>
    <name type="common">Mountain pine beetle</name>
    <dbReference type="NCBI Taxonomy" id="77166"/>
    <lineage>
        <taxon>Eukaryota</taxon>
        <taxon>Metazoa</taxon>
        <taxon>Ecdysozoa</taxon>
        <taxon>Arthropoda</taxon>
        <taxon>Hexapoda</taxon>
        <taxon>Insecta</taxon>
        <taxon>Pterygota</taxon>
        <taxon>Neoptera</taxon>
        <taxon>Endopterygota</taxon>
        <taxon>Coleoptera</taxon>
        <taxon>Polyphaga</taxon>
        <taxon>Cucujiformia</taxon>
        <taxon>Curculionidae</taxon>
        <taxon>Scolytinae</taxon>
        <taxon>Dendroctonus</taxon>
    </lineage>
</organism>
<accession>N6UTE2</accession>
<proteinExistence type="inferred from homology"/>
<evidence type="ECO:0000259" key="6">
    <source>
        <dbReference type="SMART" id="SM01011"/>
    </source>
</evidence>
<dbReference type="Gene3D" id="3.40.350.10">
    <property type="entry name" value="Creatinase/prolidase N-terminal domain"/>
    <property type="match status" value="1"/>
</dbReference>
<dbReference type="Pfam" id="PF00557">
    <property type="entry name" value="Peptidase_M24"/>
    <property type="match status" value="1"/>
</dbReference>
<comment type="similarity">
    <text evidence="2">Belongs to the peptidase M24B family.</text>
</comment>
<evidence type="ECO:0000256" key="2">
    <source>
        <dbReference type="ARBA" id="ARBA00008766"/>
    </source>
</evidence>
<dbReference type="InterPro" id="IPR000994">
    <property type="entry name" value="Pept_M24"/>
</dbReference>
<evidence type="ECO:0000256" key="1">
    <source>
        <dbReference type="ARBA" id="ARBA00001936"/>
    </source>
</evidence>
<dbReference type="EMBL" id="KB739995">
    <property type="protein sequence ID" value="ENN82032.1"/>
    <property type="molecule type" value="Genomic_DNA"/>
</dbReference>
<sequence length="504" mass="56928">MFVLKNQLSACCYTGLQKRYCTKAVEHIVKGICELNPKKPLGQPAPHTHGHLLGENEVTPLIKKEEYQCRRQKLVEAIVGHARKNNAQAQNHMIVIPSTSKQYMSDKIPYVFRQNSEFIYLTGCQEPDTCAVITTGNNSCDHKTTLFTRDKDDHAELWDGPRTHPEDAVGFFGVDNSLPMSDLPKFLNSCRKSIGNISLWYDFESAPHKEIHRIVCDYLKDSCNKAFDSPRSFIHKLRLYKSAAEIALMQRSCDIASKAIVETIRYSRPGVGENQLFAKVDFECRIRGAEFLAYPPVVAGGNRATTIHYINNNQLVYGNEMVLMDAGCEYHGYASDITRTWPVNGKFTGPQREIYEIVLDVQKELIELCHKLPTLDALFECMCLLLGKRLQSAGLLGIQPSNNYLMKAAYQLCPHHVSHYLGMDVHDTPTISRNIKLEPGMVITVEPGIYVNEKSCLPKEYRGIGVRIEDDILITVNGPVVLSRKCPKEVDEIEQIVCEEMSRS</sequence>
<comment type="cofactor">
    <cofactor evidence="1">
        <name>Mn(2+)</name>
        <dbReference type="ChEBI" id="CHEBI:29035"/>
    </cofactor>
</comment>
<dbReference type="PANTHER" id="PTHR43226:SF4">
    <property type="entry name" value="XAA-PRO AMINOPEPTIDASE 3"/>
    <property type="match status" value="1"/>
</dbReference>
<dbReference type="SUPFAM" id="SSF53092">
    <property type="entry name" value="Creatinase/prolidase N-terminal domain"/>
    <property type="match status" value="1"/>
</dbReference>
<dbReference type="InterPro" id="IPR036005">
    <property type="entry name" value="Creatinase/aminopeptidase-like"/>
</dbReference>
<keyword evidence="4" id="KW-0378">Hydrolase</keyword>
<dbReference type="OrthoDB" id="4215474at2759"/>
<dbReference type="KEGG" id="dpa:109546153"/>
<keyword evidence="5" id="KW-0464">Manganese</keyword>
<dbReference type="SMART" id="SM01011">
    <property type="entry name" value="AMP_N"/>
    <property type="match status" value="1"/>
</dbReference>
<dbReference type="InterPro" id="IPR029149">
    <property type="entry name" value="Creatin/AminoP/Spt16_N"/>
</dbReference>
<name>N6UTE2_DENPD</name>